<keyword evidence="2" id="KW-0472">Membrane</keyword>
<sequence>MNDTPNEPTFWQQICWPVIICALLGGHMTIMLIAMTFALAVPPEAPPASYTDATLGRPATVTLPSSQPAAAPQR</sequence>
<evidence type="ECO:0000256" key="1">
    <source>
        <dbReference type="SAM" id="MobiDB-lite"/>
    </source>
</evidence>
<reference evidence="3 4" key="1">
    <citation type="submission" date="2019-02" db="EMBL/GenBank/DDBJ databases">
        <title>Deep-cultivation of Planctomycetes and their phenomic and genomic characterization uncovers novel biology.</title>
        <authorList>
            <person name="Wiegand S."/>
            <person name="Jogler M."/>
            <person name="Boedeker C."/>
            <person name="Pinto D."/>
            <person name="Vollmers J."/>
            <person name="Rivas-Marin E."/>
            <person name="Kohn T."/>
            <person name="Peeters S.H."/>
            <person name="Heuer A."/>
            <person name="Rast P."/>
            <person name="Oberbeckmann S."/>
            <person name="Bunk B."/>
            <person name="Jeske O."/>
            <person name="Meyerdierks A."/>
            <person name="Storesund J.E."/>
            <person name="Kallscheuer N."/>
            <person name="Luecker S."/>
            <person name="Lage O.M."/>
            <person name="Pohl T."/>
            <person name="Merkel B.J."/>
            <person name="Hornburger P."/>
            <person name="Mueller R.-W."/>
            <person name="Bruemmer F."/>
            <person name="Labrenz M."/>
            <person name="Spormann A.M."/>
            <person name="Op Den Camp H."/>
            <person name="Overmann J."/>
            <person name="Amann R."/>
            <person name="Jetten M.S.M."/>
            <person name="Mascher T."/>
            <person name="Medema M.H."/>
            <person name="Devos D.P."/>
            <person name="Kaster A.-K."/>
            <person name="Ovreas L."/>
            <person name="Rohde M."/>
            <person name="Galperin M.Y."/>
            <person name="Jogler C."/>
        </authorList>
    </citation>
    <scope>NUCLEOTIDE SEQUENCE [LARGE SCALE GENOMIC DNA]</scope>
    <source>
        <strain evidence="3 4">Pla123a</strain>
    </source>
</reference>
<dbReference type="RefSeq" id="WP_146591213.1">
    <property type="nucleotide sequence ID" value="NZ_SJPO01000014.1"/>
</dbReference>
<gene>
    <name evidence="3" type="ORF">Pla123a_45350</name>
</gene>
<accession>A0A5C5XUC6</accession>
<dbReference type="Proteomes" id="UP000318478">
    <property type="component" value="Unassembled WGS sequence"/>
</dbReference>
<organism evidence="3 4">
    <name type="scientific">Posidoniimonas polymericola</name>
    <dbReference type="NCBI Taxonomy" id="2528002"/>
    <lineage>
        <taxon>Bacteria</taxon>
        <taxon>Pseudomonadati</taxon>
        <taxon>Planctomycetota</taxon>
        <taxon>Planctomycetia</taxon>
        <taxon>Pirellulales</taxon>
        <taxon>Lacipirellulaceae</taxon>
        <taxon>Posidoniimonas</taxon>
    </lineage>
</organism>
<feature type="region of interest" description="Disordered" evidence="1">
    <location>
        <begin position="46"/>
        <end position="74"/>
    </location>
</feature>
<dbReference type="AlphaFoldDB" id="A0A5C5XUC6"/>
<keyword evidence="2" id="KW-1133">Transmembrane helix</keyword>
<evidence type="ECO:0000313" key="3">
    <source>
        <dbReference type="EMBL" id="TWT66837.1"/>
    </source>
</evidence>
<comment type="caution">
    <text evidence="3">The sequence shown here is derived from an EMBL/GenBank/DDBJ whole genome shotgun (WGS) entry which is preliminary data.</text>
</comment>
<evidence type="ECO:0000256" key="2">
    <source>
        <dbReference type="SAM" id="Phobius"/>
    </source>
</evidence>
<evidence type="ECO:0000313" key="4">
    <source>
        <dbReference type="Proteomes" id="UP000318478"/>
    </source>
</evidence>
<feature type="transmembrane region" description="Helical" evidence="2">
    <location>
        <begin position="16"/>
        <end position="41"/>
    </location>
</feature>
<keyword evidence="2" id="KW-0812">Transmembrane</keyword>
<dbReference type="EMBL" id="SJPO01000014">
    <property type="protein sequence ID" value="TWT66837.1"/>
    <property type="molecule type" value="Genomic_DNA"/>
</dbReference>
<keyword evidence="4" id="KW-1185">Reference proteome</keyword>
<name>A0A5C5XUC6_9BACT</name>
<proteinExistence type="predicted"/>
<protein>
    <submittedName>
        <fullName evidence="3">Uncharacterized protein</fullName>
    </submittedName>
</protein>